<name>A0A158QI76_RODNA</name>
<reference evidence="6" key="1">
    <citation type="submission" date="2016-04" db="UniProtKB">
        <authorList>
            <consortium name="WormBaseParasite"/>
        </authorList>
    </citation>
    <scope>IDENTIFICATION</scope>
</reference>
<accession>A0A158QI76</accession>
<dbReference type="CDD" id="cd00176">
    <property type="entry name" value="SPEC"/>
    <property type="match status" value="1"/>
</dbReference>
<dbReference type="STRING" id="102285.A0A158QI76"/>
<evidence type="ECO:0000313" key="5">
    <source>
        <dbReference type="Proteomes" id="UP000278807"/>
    </source>
</evidence>
<dbReference type="OrthoDB" id="6265861at2759"/>
<dbReference type="InterPro" id="IPR018159">
    <property type="entry name" value="Spectrin/alpha-actinin"/>
</dbReference>
<dbReference type="Pfam" id="PF00435">
    <property type="entry name" value="Spectrin"/>
    <property type="match status" value="1"/>
</dbReference>
<keyword evidence="1" id="KW-0677">Repeat</keyword>
<evidence type="ECO:0000313" key="4">
    <source>
        <dbReference type="EMBL" id="VDO05060.1"/>
    </source>
</evidence>
<reference evidence="4 5" key="2">
    <citation type="submission" date="2018-11" db="EMBL/GenBank/DDBJ databases">
        <authorList>
            <consortium name="Pathogen Informatics"/>
        </authorList>
    </citation>
    <scope>NUCLEOTIDE SEQUENCE [LARGE SCALE GENOMIC DNA]</scope>
</reference>
<dbReference type="Proteomes" id="UP000278807">
    <property type="component" value="Unassembled WGS sequence"/>
</dbReference>
<evidence type="ECO:0000256" key="1">
    <source>
        <dbReference type="ARBA" id="ARBA00022737"/>
    </source>
</evidence>
<evidence type="ECO:0000256" key="3">
    <source>
        <dbReference type="SAM" id="MobiDB-lite"/>
    </source>
</evidence>
<dbReference type="EMBL" id="UZAE01012417">
    <property type="protein sequence ID" value="VDO05060.1"/>
    <property type="molecule type" value="Genomic_DNA"/>
</dbReference>
<proteinExistence type="predicted"/>
<organism evidence="6">
    <name type="scientific">Rodentolepis nana</name>
    <name type="common">Dwarf tapeworm</name>
    <name type="synonym">Hymenolepis nana</name>
    <dbReference type="NCBI Taxonomy" id="102285"/>
    <lineage>
        <taxon>Eukaryota</taxon>
        <taxon>Metazoa</taxon>
        <taxon>Spiralia</taxon>
        <taxon>Lophotrochozoa</taxon>
        <taxon>Platyhelminthes</taxon>
        <taxon>Cestoda</taxon>
        <taxon>Eucestoda</taxon>
        <taxon>Cyclophyllidea</taxon>
        <taxon>Hymenolepididae</taxon>
        <taxon>Rodentolepis</taxon>
    </lineage>
</organism>
<protein>
    <submittedName>
        <fullName evidence="6">DHC_N2 domain-containing protein</fullName>
    </submittedName>
</protein>
<dbReference type="InterPro" id="IPR002017">
    <property type="entry name" value="Spectrin_repeat"/>
</dbReference>
<dbReference type="Gene3D" id="1.20.58.60">
    <property type="match status" value="3"/>
</dbReference>
<sequence length="1281" mass="148487">MTADAEAHHFQSVKVMAKIKPGDAIFDFIDKRWCNLKQEFMNREIFLMRRLDYVDMLLEIIGVTEEFQAIWKLMQDRSPTENSLLILENRVNSAAEKVSKLSPNWGFITKTNAESIVGRLYARFLGLNWIILSAFHSYKRYFTEIEKFLALSRKVCKNLATIKGQLRFVNSLLNSIEKASFDPLSSGRNDTINSLLSKVKLITHEVNRQTVEYSISSDFTGNNLHKNEKKSSTGMELFTVHSHSSQLVRCKSVEIITEDKIDYLPSRIRRNIITKRIHEEFEFQYLQDLYLVHELKSNLREKIAFQREKIAEKQVHLFKQSEYLQERLSGLQSVVDLLTSTSTIQVDINEIQEWIGHTLVYFAENPLPDALTDILEGTDTSKEVWWEELFHSNTIFLAHLNIQSRINKKLHLFLRVDESRSMLDEIKKRFRSSYETAWQQQDDEEDKNDEVVEEEEQEEEKEEGCCFERISNKIFAANHRVLEKLDGDLDKICDEANRRMQELQSVKQNIHAVQNCCRLLDWIRASQKNCINCASFFSEEGLSNIESPFHRLSLKASADLYPFLLNEPFLVALEKEIDFNISASLPVLQDLQSKLQAASPWRDVLEYAFNSWNELINASKMKRLSIDTAQRLLALNDEILSTRLWVKDKKGLLLTTRQTKTTMGEIIRMECRMANWKNDLNALKERIDQVFEESEALQVSLEELESPLSAEADNGANVKEAKDTLEKWSEELRVEWLEFNTLLDDYQKDLEETLALQSMLQELEAMNTLLTSKQNTITSLELPTSIGEIDEQKGIFRSIVTDLNASDDKLQKLMEYGRELAATQEEAVSSAVIEKLENLNNEWIEEFIRDVDSLNALLSRRENQIEEAFYLPTIDCIQGKINSQRQVLSMIRALSNQVEEINTRASINKFEDKYRVKAVSLVNKYKDVESKAAVVLDLLVFRLTEKENMNQLESLEEWILERLAAVNAQFATSETGLREQKAIHKYHLFRNFEAEVNSYENLVNETFQSVKLINERYPNYADSLKEILRKNEALWNELKTTVAIQGTKLIKEYRAIIILEGCEELMEWLQKTSVKIFGHQSYNYLKGDLSPHPKASLTCPSGSMTQLTSEQLTDYLSSKQRRRSVSQNCVDYLSTGCRDFAENFDLSALNSAICKLNEIKTKMGTKWAFLHELEEHFQSLLENRGKFAQHGRMLEEVSARFEKVDSWLATCFFNVSAQRDVINVLRTLSDEIQWMEVKQVQLESETTALSLLDVQKHTTRHQNLTNEVKSRNSRNQPLINV</sequence>
<keyword evidence="2" id="KW-0175">Coiled coil</keyword>
<gene>
    <name evidence="4" type="ORF">HNAJ_LOCUS8883</name>
</gene>
<dbReference type="WBParaSite" id="HNAJ_0000888701-mRNA-1">
    <property type="protein sequence ID" value="HNAJ_0000888701-mRNA-1"/>
    <property type="gene ID" value="HNAJ_0000888701"/>
</dbReference>
<dbReference type="PANTHER" id="PTHR11915">
    <property type="entry name" value="SPECTRIN/FILAMIN RELATED CYTOSKELETAL PROTEIN"/>
    <property type="match status" value="1"/>
</dbReference>
<dbReference type="SUPFAM" id="SSF46966">
    <property type="entry name" value="Spectrin repeat"/>
    <property type="match status" value="2"/>
</dbReference>
<dbReference type="SMART" id="SM00150">
    <property type="entry name" value="SPEC"/>
    <property type="match status" value="3"/>
</dbReference>
<evidence type="ECO:0000313" key="6">
    <source>
        <dbReference type="WBParaSite" id="HNAJ_0000888701-mRNA-1"/>
    </source>
</evidence>
<feature type="coiled-coil region" evidence="2">
    <location>
        <begin position="666"/>
        <end position="700"/>
    </location>
</feature>
<keyword evidence="5" id="KW-1185">Reference proteome</keyword>
<evidence type="ECO:0000256" key="2">
    <source>
        <dbReference type="SAM" id="Coils"/>
    </source>
</evidence>
<feature type="region of interest" description="Disordered" evidence="3">
    <location>
        <begin position="437"/>
        <end position="462"/>
    </location>
</feature>
<feature type="compositionally biased region" description="Acidic residues" evidence="3">
    <location>
        <begin position="441"/>
        <end position="462"/>
    </location>
</feature>